<comment type="caution">
    <text evidence="2">The sequence shown here is derived from an EMBL/GenBank/DDBJ whole genome shotgun (WGS) entry which is preliminary data.</text>
</comment>
<sequence>MTTSPQAKRTIGELVSAPLLDGLTAPLTGFENHRGGTVLGPRPRRWAR</sequence>
<evidence type="ECO:0000256" key="1">
    <source>
        <dbReference type="SAM" id="MobiDB-lite"/>
    </source>
</evidence>
<dbReference type="PATRIC" id="fig|1299334.3.peg.111"/>
<dbReference type="EMBL" id="JAOB01000004">
    <property type="protein sequence ID" value="EUA78580.1"/>
    <property type="molecule type" value="Genomic_DNA"/>
</dbReference>
<organism evidence="2">
    <name type="scientific">Mycobacterium xenopi 4042</name>
    <dbReference type="NCBI Taxonomy" id="1299334"/>
    <lineage>
        <taxon>Bacteria</taxon>
        <taxon>Bacillati</taxon>
        <taxon>Actinomycetota</taxon>
        <taxon>Actinomycetes</taxon>
        <taxon>Mycobacteriales</taxon>
        <taxon>Mycobacteriaceae</taxon>
        <taxon>Mycobacterium</taxon>
    </lineage>
</organism>
<protein>
    <submittedName>
        <fullName evidence="2">Putative adenosylcobyric acid synthase</fullName>
    </submittedName>
</protein>
<gene>
    <name evidence="2" type="ORF">I553_2870</name>
</gene>
<evidence type="ECO:0000313" key="2">
    <source>
        <dbReference type="EMBL" id="EUA78580.1"/>
    </source>
</evidence>
<name>X8EFF0_MYCXE</name>
<accession>X8EFF0</accession>
<reference evidence="2" key="1">
    <citation type="submission" date="2014-01" db="EMBL/GenBank/DDBJ databases">
        <authorList>
            <person name="Brown-Elliot B."/>
            <person name="Wallace R."/>
            <person name="Lenaerts A."/>
            <person name="Ordway D."/>
            <person name="DeGroote M.A."/>
            <person name="Parker T."/>
            <person name="Sizemore C."/>
            <person name="Tallon L.J."/>
            <person name="Sadzewicz L.K."/>
            <person name="Sengamalay N."/>
            <person name="Fraser C.M."/>
            <person name="Hine E."/>
            <person name="Shefchek K.A."/>
            <person name="Das S.P."/>
            <person name="Tettelin H."/>
        </authorList>
    </citation>
    <scope>NUCLEOTIDE SEQUENCE [LARGE SCALE GENOMIC DNA]</scope>
    <source>
        <strain evidence="2">4042</strain>
    </source>
</reference>
<feature type="region of interest" description="Disordered" evidence="1">
    <location>
        <begin position="25"/>
        <end position="48"/>
    </location>
</feature>
<proteinExistence type="predicted"/>
<dbReference type="AlphaFoldDB" id="X8EFF0"/>